<feature type="non-terminal residue" evidence="3">
    <location>
        <position position="1"/>
    </location>
</feature>
<dbReference type="InterPro" id="IPR000873">
    <property type="entry name" value="AMP-dep_synth/lig_dom"/>
</dbReference>
<feature type="compositionally biased region" description="Low complexity" evidence="1">
    <location>
        <begin position="14"/>
        <end position="27"/>
    </location>
</feature>
<feature type="compositionally biased region" description="Polar residues" evidence="1">
    <location>
        <begin position="1"/>
        <end position="13"/>
    </location>
</feature>
<dbReference type="Gene3D" id="3.40.50.12780">
    <property type="entry name" value="N-terminal domain of ligase-like"/>
    <property type="match status" value="1"/>
</dbReference>
<dbReference type="PANTHER" id="PTHR43272:SF11">
    <property type="entry name" value="AMP-DEPENDENT SYNTHETASE_LIGASE DOMAIN-CONTAINING PROTEIN"/>
    <property type="match status" value="1"/>
</dbReference>
<dbReference type="Pfam" id="PF00501">
    <property type="entry name" value="AMP-binding"/>
    <property type="match status" value="1"/>
</dbReference>
<name>A0A1G4B4M3_9PEZI</name>
<dbReference type="GO" id="GO:0016020">
    <property type="term" value="C:membrane"/>
    <property type="evidence" value="ECO:0007669"/>
    <property type="project" value="TreeGrafter"/>
</dbReference>
<dbReference type="EMBL" id="MJBS01000070">
    <property type="protein sequence ID" value="OHE96379.1"/>
    <property type="molecule type" value="Genomic_DNA"/>
</dbReference>
<dbReference type="GO" id="GO:0004467">
    <property type="term" value="F:long-chain fatty acid-CoA ligase activity"/>
    <property type="evidence" value="ECO:0007669"/>
    <property type="project" value="TreeGrafter"/>
</dbReference>
<evidence type="ECO:0000313" key="3">
    <source>
        <dbReference type="EMBL" id="OHE96379.1"/>
    </source>
</evidence>
<evidence type="ECO:0000256" key="1">
    <source>
        <dbReference type="SAM" id="MobiDB-lite"/>
    </source>
</evidence>
<dbReference type="AlphaFoldDB" id="A0A1G4B4M3"/>
<evidence type="ECO:0000259" key="2">
    <source>
        <dbReference type="Pfam" id="PF00501"/>
    </source>
</evidence>
<proteinExistence type="predicted"/>
<feature type="domain" description="AMP-dependent synthetase/ligase" evidence="2">
    <location>
        <begin position="243"/>
        <end position="632"/>
    </location>
</feature>
<dbReference type="Proteomes" id="UP000176998">
    <property type="component" value="Unassembled WGS sequence"/>
</dbReference>
<reference evidence="3 4" key="1">
    <citation type="submission" date="2016-09" db="EMBL/GenBank/DDBJ databases">
        <authorList>
            <person name="Capua I."/>
            <person name="De Benedictis P."/>
            <person name="Joannis T."/>
            <person name="Lombin L.H."/>
            <person name="Cattoli G."/>
        </authorList>
    </citation>
    <scope>NUCLEOTIDE SEQUENCE [LARGE SCALE GENOMIC DNA]</scope>
    <source>
        <strain evidence="3 4">IMI 309357</strain>
    </source>
</reference>
<feature type="region of interest" description="Disordered" evidence="1">
    <location>
        <begin position="142"/>
        <end position="182"/>
    </location>
</feature>
<comment type="caution">
    <text evidence="3">The sequence shown here is derived from an EMBL/GenBank/DDBJ whole genome shotgun (WGS) entry which is preliminary data.</text>
</comment>
<accession>A0A1G4B4M3</accession>
<sequence>EAGGTSESPPFTASTTHLSTKKPPSSSSAALPHAFPFRSLRAFHAGHVKPFAALLPPSFIFFNRRRPPELDPSRITPTIAPPNMGFFDNIMHQLDEGVSGFFGQWNAYTTALVTLLVAIVSYRILSSQDPDTHPMLLARQAQGSPVRQPGESPVYRSHSAPHGMPLNSGLNVKDPGSSKWARGRDGDLRDIWRRAATGTSEEGKPVVGKGRLLTVLGSENVVEHQLDDITRQINLIGQHIHEQGGIRVAIYLPNSIELLVTLFACSFYPNLTAILIPFDVSDEELVMMLRRSAADTVITAPGAFPFDSVVKAYPALRQLIWVVDEGSSHMDWNEVPEGMGGSVNVATWQEILRDAPVDASREVPPVDKEIEPKDVVTFWQSKPGTMEEMVRFTQSNLVAGVSAQLAAIPTTQRLGPSDLFLPADSLTNIYTLILTLAALYSNSSVAFNSVAGKVTDLALATQGVAPTVLVSTPETLLKTHQEATNRLTSALAKVAHWAQSRSLTESGVMPVASAAARFNSASRPAIGKTPGKLRLLYVADRVDAGSPPLSSRELSDLRVFTGARVIYALAAPKVAGAVAQTGYYDYRVHDDKQSHFGPPLTSTEILLRDTDELKNADQEYQGEIIVRGPCVAGNEATIKTTGKIRDDNTLSYV</sequence>
<dbReference type="STRING" id="1209926.A0A1G4B4M3"/>
<dbReference type="GO" id="GO:0005783">
    <property type="term" value="C:endoplasmic reticulum"/>
    <property type="evidence" value="ECO:0007669"/>
    <property type="project" value="TreeGrafter"/>
</dbReference>
<protein>
    <recommendedName>
        <fullName evidence="2">AMP-dependent synthetase/ligase domain-containing protein</fullName>
    </recommendedName>
</protein>
<organism evidence="3 4">
    <name type="scientific">Colletotrichum orchidophilum</name>
    <dbReference type="NCBI Taxonomy" id="1209926"/>
    <lineage>
        <taxon>Eukaryota</taxon>
        <taxon>Fungi</taxon>
        <taxon>Dikarya</taxon>
        <taxon>Ascomycota</taxon>
        <taxon>Pezizomycotina</taxon>
        <taxon>Sordariomycetes</taxon>
        <taxon>Hypocreomycetidae</taxon>
        <taxon>Glomerellales</taxon>
        <taxon>Glomerellaceae</taxon>
        <taxon>Colletotrichum</taxon>
    </lineage>
</organism>
<dbReference type="RefSeq" id="XP_022473538.1">
    <property type="nucleotide sequence ID" value="XM_022619934.1"/>
</dbReference>
<dbReference type="SUPFAM" id="SSF56801">
    <property type="entry name" value="Acetyl-CoA synthetase-like"/>
    <property type="match status" value="1"/>
</dbReference>
<evidence type="ECO:0000313" key="4">
    <source>
        <dbReference type="Proteomes" id="UP000176998"/>
    </source>
</evidence>
<feature type="region of interest" description="Disordered" evidence="1">
    <location>
        <begin position="1"/>
        <end position="27"/>
    </location>
</feature>
<gene>
    <name evidence="3" type="ORF">CORC01_08302</name>
</gene>
<keyword evidence="4" id="KW-1185">Reference proteome</keyword>
<dbReference type="OrthoDB" id="4138492at2759"/>
<dbReference type="GeneID" id="34561444"/>
<dbReference type="PANTHER" id="PTHR43272">
    <property type="entry name" value="LONG-CHAIN-FATTY-ACID--COA LIGASE"/>
    <property type="match status" value="1"/>
</dbReference>
<dbReference type="InterPro" id="IPR042099">
    <property type="entry name" value="ANL_N_sf"/>
</dbReference>